<dbReference type="PANTHER" id="PTHR43764:SF1">
    <property type="entry name" value="MOLYBDOPTERIN MOLYBDOTRANSFERASE"/>
    <property type="match status" value="1"/>
</dbReference>
<feature type="domain" description="MoaB/Mog" evidence="7">
    <location>
        <begin position="13"/>
        <end position="157"/>
    </location>
</feature>
<dbReference type="Pfam" id="PF00994">
    <property type="entry name" value="MoCF_biosynth"/>
    <property type="match status" value="1"/>
</dbReference>
<reference evidence="8" key="2">
    <citation type="submission" date="2024-06" db="EMBL/GenBank/DDBJ databases">
        <authorList>
            <person name="Plum-Jensen L.E."/>
            <person name="Schramm A."/>
            <person name="Marshall I.P.G."/>
        </authorList>
    </citation>
    <scope>NUCLEOTIDE SEQUENCE</scope>
    <source>
        <strain evidence="8">Rat1</strain>
    </source>
</reference>
<comment type="function">
    <text evidence="6">Catalyzes the adenylation of molybdopterin as part of the biosynthesis of the molybdenum-cofactor.</text>
</comment>
<evidence type="ECO:0000313" key="8">
    <source>
        <dbReference type="EMBL" id="XCN72001.1"/>
    </source>
</evidence>
<evidence type="ECO:0000256" key="2">
    <source>
        <dbReference type="ARBA" id="ARBA00012509"/>
    </source>
</evidence>
<sequence>MESLNNSNPYTCGILTLSDKGAKGEREDTSGPMLQKLLTEQGFRIQAYQIIPDQQLLIEAILTNWVDAKGIDLIITTGGTGVSPTDRTPEATRQVIDLEIPGIAEAMRQASLAKTKQAIWSRGIAGVRRNSLIINLPGSEKGARENIVVVLPALAHGLYKIKGGTADCGKMRDGED</sequence>
<dbReference type="AlphaFoldDB" id="A0AAU8LS48"/>
<dbReference type="SMART" id="SM00852">
    <property type="entry name" value="MoCF_biosynth"/>
    <property type="match status" value="1"/>
</dbReference>
<protein>
    <recommendedName>
        <fullName evidence="3">Molybdopterin adenylyltransferase</fullName>
        <ecNumber evidence="2">2.7.7.75</ecNumber>
    </recommendedName>
</protein>
<name>A0AAU8LS48_9BACT</name>
<comment type="catalytic activity">
    <reaction evidence="5">
        <text>molybdopterin + ATP + H(+) = adenylyl-molybdopterin + diphosphate</text>
        <dbReference type="Rhea" id="RHEA:31331"/>
        <dbReference type="ChEBI" id="CHEBI:15378"/>
        <dbReference type="ChEBI" id="CHEBI:30616"/>
        <dbReference type="ChEBI" id="CHEBI:33019"/>
        <dbReference type="ChEBI" id="CHEBI:58698"/>
        <dbReference type="ChEBI" id="CHEBI:62727"/>
        <dbReference type="EC" id="2.7.7.75"/>
    </reaction>
</comment>
<proteinExistence type="predicted"/>
<dbReference type="InterPro" id="IPR008284">
    <property type="entry name" value="MoCF_biosynth_CS"/>
</dbReference>
<dbReference type="InterPro" id="IPR051920">
    <property type="entry name" value="MPT_Adenylyltrnsfr/MoaC-Rel"/>
</dbReference>
<evidence type="ECO:0000259" key="7">
    <source>
        <dbReference type="SMART" id="SM00852"/>
    </source>
</evidence>
<evidence type="ECO:0000256" key="3">
    <source>
        <dbReference type="ARBA" id="ARBA00013491"/>
    </source>
</evidence>
<evidence type="ECO:0000256" key="4">
    <source>
        <dbReference type="ARBA" id="ARBA00023150"/>
    </source>
</evidence>
<gene>
    <name evidence="8" type="ORF">Q3M24_17055</name>
</gene>
<dbReference type="InterPro" id="IPR036425">
    <property type="entry name" value="MoaB/Mog-like_dom_sf"/>
</dbReference>
<comment type="pathway">
    <text evidence="1">Cofactor biosynthesis; molybdopterin biosynthesis.</text>
</comment>
<evidence type="ECO:0000256" key="5">
    <source>
        <dbReference type="ARBA" id="ARBA00051131"/>
    </source>
</evidence>
<dbReference type="EC" id="2.7.7.75" evidence="2"/>
<dbReference type="InterPro" id="IPR001453">
    <property type="entry name" value="MoaB/Mog_dom"/>
</dbReference>
<accession>A0AAU8LS48</accession>
<dbReference type="SUPFAM" id="SSF53218">
    <property type="entry name" value="Molybdenum cofactor biosynthesis proteins"/>
    <property type="match status" value="1"/>
</dbReference>
<evidence type="ECO:0000256" key="6">
    <source>
        <dbReference type="ARBA" id="ARBA00058212"/>
    </source>
</evidence>
<evidence type="ECO:0000256" key="1">
    <source>
        <dbReference type="ARBA" id="ARBA00005046"/>
    </source>
</evidence>
<dbReference type="PANTHER" id="PTHR43764">
    <property type="entry name" value="MOLYBDENUM COFACTOR BIOSYNTHESIS"/>
    <property type="match status" value="1"/>
</dbReference>
<organism evidence="8">
    <name type="scientific">Candidatus Electrothrix aestuarii</name>
    <dbReference type="NCBI Taxonomy" id="3062594"/>
    <lineage>
        <taxon>Bacteria</taxon>
        <taxon>Pseudomonadati</taxon>
        <taxon>Thermodesulfobacteriota</taxon>
        <taxon>Desulfobulbia</taxon>
        <taxon>Desulfobulbales</taxon>
        <taxon>Desulfobulbaceae</taxon>
        <taxon>Candidatus Electrothrix</taxon>
    </lineage>
</organism>
<dbReference type="NCBIfam" id="TIGR00177">
    <property type="entry name" value="molyb_syn"/>
    <property type="match status" value="1"/>
</dbReference>
<dbReference type="Gene3D" id="3.40.980.10">
    <property type="entry name" value="MoaB/Mog-like domain"/>
    <property type="match status" value="1"/>
</dbReference>
<dbReference type="EMBL" id="CP159373">
    <property type="protein sequence ID" value="XCN72001.1"/>
    <property type="molecule type" value="Genomic_DNA"/>
</dbReference>
<dbReference type="PROSITE" id="PS01078">
    <property type="entry name" value="MOCF_BIOSYNTHESIS_1"/>
    <property type="match status" value="1"/>
</dbReference>
<dbReference type="GO" id="GO:0006777">
    <property type="term" value="P:Mo-molybdopterin cofactor biosynthetic process"/>
    <property type="evidence" value="ECO:0007669"/>
    <property type="project" value="UniProtKB-KW"/>
</dbReference>
<dbReference type="CDD" id="cd00886">
    <property type="entry name" value="MogA_MoaB"/>
    <property type="match status" value="1"/>
</dbReference>
<reference evidence="8" key="1">
    <citation type="journal article" date="2024" name="Syst. Appl. Microbiol.">
        <title>First single-strain enrichments of Electrothrix cable bacteria, description of E. aestuarii sp. nov. and E. rattekaaiensis sp. nov., and proposal of a cable bacteria taxonomy following the rules of the SeqCode.</title>
        <authorList>
            <person name="Plum-Jensen L.E."/>
            <person name="Schramm A."/>
            <person name="Marshall I.P.G."/>
        </authorList>
    </citation>
    <scope>NUCLEOTIDE SEQUENCE</scope>
    <source>
        <strain evidence="8">Rat1</strain>
    </source>
</reference>
<keyword evidence="4" id="KW-0501">Molybdenum cofactor biosynthesis</keyword>
<dbReference type="KEGG" id="eaj:Q3M24_17055"/>
<dbReference type="GO" id="GO:0061598">
    <property type="term" value="F:molybdopterin adenylyltransferase activity"/>
    <property type="evidence" value="ECO:0007669"/>
    <property type="project" value="UniProtKB-EC"/>
</dbReference>